<dbReference type="NCBIfam" id="TIGR00045">
    <property type="entry name" value="glycerate kinase"/>
    <property type="match status" value="1"/>
</dbReference>
<keyword evidence="3 4" id="KW-0418">Kinase</keyword>
<evidence type="ECO:0000313" key="6">
    <source>
        <dbReference type="Proteomes" id="UP000181917"/>
    </source>
</evidence>
<dbReference type="Gene3D" id="3.40.50.10350">
    <property type="entry name" value="Glycerate kinase, domain 1"/>
    <property type="match status" value="1"/>
</dbReference>
<organism evidence="5 6">
    <name type="scientific">Crystallibacter crystallopoietes</name>
    <dbReference type="NCBI Taxonomy" id="37928"/>
    <lineage>
        <taxon>Bacteria</taxon>
        <taxon>Bacillati</taxon>
        <taxon>Actinomycetota</taxon>
        <taxon>Actinomycetes</taxon>
        <taxon>Micrococcales</taxon>
        <taxon>Micrococcaceae</taxon>
        <taxon>Crystallibacter</taxon>
    </lineage>
</organism>
<evidence type="ECO:0000256" key="3">
    <source>
        <dbReference type="ARBA" id="ARBA00022777"/>
    </source>
</evidence>
<dbReference type="PANTHER" id="PTHR21599">
    <property type="entry name" value="GLYCERATE KINASE"/>
    <property type="match status" value="1"/>
</dbReference>
<dbReference type="PIRSF" id="PIRSF006078">
    <property type="entry name" value="GlxK"/>
    <property type="match status" value="1"/>
</dbReference>
<dbReference type="STRING" id="37928.SAMN04489742_2330"/>
<accession>A0A1H1DAA8</accession>
<dbReference type="Gene3D" id="3.90.1510.10">
    <property type="entry name" value="Glycerate kinase, domain 2"/>
    <property type="match status" value="1"/>
</dbReference>
<dbReference type="InterPro" id="IPR018197">
    <property type="entry name" value="Glycerate_kinase_RE-like"/>
</dbReference>
<protein>
    <submittedName>
        <fullName evidence="5">Glycerate kinase</fullName>
    </submittedName>
</protein>
<evidence type="ECO:0000256" key="1">
    <source>
        <dbReference type="ARBA" id="ARBA00006284"/>
    </source>
</evidence>
<sequence>MKVVIAPDKFKGSLTAPEVAAAVERGLRAVAPDIQVTNVPVADGGEGTLQAAVGAGYTRHLATVAGPTGMPLEAAIAVKGQQAVIEMAAASGLDVLPGGRLQALTATSRGTGELISAALDLGCTSIILGVGGSACTDGGAGLLQGLGAILKDDGGRFLPRGGAALARLAEVDLSGLNPRLAGVSFVLASDVDNPLLGENGAAAVFGPQKGASPEDVTTLDAALAQFVRVLGPELGAGTAAMAHVPGSGAAGGVGFAALAVLEAQRRRGIDVVIELTGLRDKLAGAGLVITGEGSLDTQSLEGKTPIGVATEAAAAGVPVFAVCGRTLLSDTQLESAGLAQTFALTDLESDVSVCMAEAGRLLESIGAEIGLRLLAGDIAGGRKLEAQRGA</sequence>
<proteinExistence type="inferred from homology"/>
<keyword evidence="2 4" id="KW-0808">Transferase</keyword>
<dbReference type="Proteomes" id="UP000181917">
    <property type="component" value="Unassembled WGS sequence"/>
</dbReference>
<dbReference type="EMBL" id="FNKH01000002">
    <property type="protein sequence ID" value="SDQ73129.1"/>
    <property type="molecule type" value="Genomic_DNA"/>
</dbReference>
<dbReference type="OrthoDB" id="9774290at2"/>
<dbReference type="SUPFAM" id="SSF110738">
    <property type="entry name" value="Glycerate kinase I"/>
    <property type="match status" value="1"/>
</dbReference>
<dbReference type="RefSeq" id="WP_074700545.1">
    <property type="nucleotide sequence ID" value="NZ_CP018863.1"/>
</dbReference>
<dbReference type="Pfam" id="PF02595">
    <property type="entry name" value="Gly_kinase"/>
    <property type="match status" value="1"/>
</dbReference>
<reference evidence="5 6" key="1">
    <citation type="submission" date="2016-10" db="EMBL/GenBank/DDBJ databases">
        <authorList>
            <person name="de Groot N.N."/>
        </authorList>
    </citation>
    <scope>NUCLEOTIDE SEQUENCE [LARGE SCALE GENOMIC DNA]</scope>
    <source>
        <strain evidence="5 6">DSM 20117</strain>
    </source>
</reference>
<dbReference type="GO" id="GO:0031388">
    <property type="term" value="P:organic acid phosphorylation"/>
    <property type="evidence" value="ECO:0007669"/>
    <property type="project" value="UniProtKB-UniRule"/>
</dbReference>
<dbReference type="AlphaFoldDB" id="A0A1H1DAA8"/>
<dbReference type="GO" id="GO:0008887">
    <property type="term" value="F:glycerate kinase activity"/>
    <property type="evidence" value="ECO:0007669"/>
    <property type="project" value="UniProtKB-UniRule"/>
</dbReference>
<dbReference type="KEGG" id="acry:AC20117_05770"/>
<dbReference type="InterPro" id="IPR004381">
    <property type="entry name" value="Glycerate_kinase"/>
</dbReference>
<keyword evidence="6" id="KW-1185">Reference proteome</keyword>
<comment type="similarity">
    <text evidence="1 4">Belongs to the glycerate kinase type-1 family.</text>
</comment>
<evidence type="ECO:0000256" key="2">
    <source>
        <dbReference type="ARBA" id="ARBA00022679"/>
    </source>
</evidence>
<dbReference type="InterPro" id="IPR036129">
    <property type="entry name" value="Glycerate_kinase_sf"/>
</dbReference>
<dbReference type="InterPro" id="IPR018193">
    <property type="entry name" value="Glyc_kinase_flavodox-like_fold"/>
</dbReference>
<gene>
    <name evidence="5" type="ORF">SAMN04489742_2330</name>
</gene>
<dbReference type="PANTHER" id="PTHR21599:SF0">
    <property type="entry name" value="GLYCERATE KINASE"/>
    <property type="match status" value="1"/>
</dbReference>
<evidence type="ECO:0000256" key="4">
    <source>
        <dbReference type="PIRNR" id="PIRNR006078"/>
    </source>
</evidence>
<name>A0A1H1DAA8_9MICC</name>
<evidence type="ECO:0000313" key="5">
    <source>
        <dbReference type="EMBL" id="SDQ73129.1"/>
    </source>
</evidence>